<dbReference type="EMBL" id="CH916366">
    <property type="protein sequence ID" value="EDV96027.1"/>
    <property type="molecule type" value="Genomic_DNA"/>
</dbReference>
<dbReference type="InterPro" id="IPR022352">
    <property type="entry name" value="Ins/IGF/rlx"/>
</dbReference>
<dbReference type="FunCoup" id="B4J2N6">
    <property type="interactions" value="245"/>
</dbReference>
<dbReference type="OrthoDB" id="10019596at2759"/>
<dbReference type="PANTHER" id="PTHR13647:SF4">
    <property type="entry name" value="INSULIN-LIKE PEPTIDE 1-RELATED"/>
    <property type="match status" value="1"/>
</dbReference>
<dbReference type="InterPro" id="IPR022353">
    <property type="entry name" value="Insulin_CS"/>
</dbReference>
<dbReference type="PhylomeDB" id="B4J2N6"/>
<comment type="subunit">
    <text evidence="2">Heterodimer of a B chain and an A chain linked by two disulfide bonds.</text>
</comment>
<dbReference type="Gene3D" id="1.10.100.10">
    <property type="entry name" value="Insulin-like"/>
    <property type="match status" value="1"/>
</dbReference>
<evidence type="ECO:0000256" key="4">
    <source>
        <dbReference type="ARBA" id="ARBA00022729"/>
    </source>
</evidence>
<dbReference type="Proteomes" id="UP000001070">
    <property type="component" value="Unassembled WGS sequence"/>
</dbReference>
<name>B4J2N6_DROGR</name>
<dbReference type="PRINTS" id="PR00276">
    <property type="entry name" value="INSULINFAMLY"/>
</dbReference>
<dbReference type="KEGG" id="dgr:6556947"/>
<feature type="domain" description="Insulin-like" evidence="8">
    <location>
        <begin position="25"/>
        <end position="121"/>
    </location>
</feature>
<protein>
    <submittedName>
        <fullName evidence="9">GH16017</fullName>
    </submittedName>
</protein>
<dbReference type="InParanoid" id="B4J2N6"/>
<feature type="signal peptide" evidence="7">
    <location>
        <begin position="1"/>
        <end position="24"/>
    </location>
</feature>
<keyword evidence="3" id="KW-0165">Cleavage on pair of basic residues</keyword>
<evidence type="ECO:0000256" key="1">
    <source>
        <dbReference type="ARBA" id="ARBA00009034"/>
    </source>
</evidence>
<dbReference type="GO" id="GO:0005179">
    <property type="term" value="F:hormone activity"/>
    <property type="evidence" value="ECO:0007669"/>
    <property type="project" value="InterPro"/>
</dbReference>
<gene>
    <name evidence="9" type="primary">Dgri\GH16017</name>
    <name evidence="9" type="ORF">Dgri_GH16017</name>
</gene>
<proteinExistence type="inferred from homology"/>
<dbReference type="AlphaFoldDB" id="B4J2N6"/>
<dbReference type="GO" id="GO:0005615">
    <property type="term" value="C:extracellular space"/>
    <property type="evidence" value="ECO:0007669"/>
    <property type="project" value="EnsemblMetazoa"/>
</dbReference>
<evidence type="ECO:0000256" key="2">
    <source>
        <dbReference type="ARBA" id="ARBA00011207"/>
    </source>
</evidence>
<dbReference type="PANTHER" id="PTHR13647">
    <property type="entry name" value="INSULIN-LIKE PEPTIDE 2-RELATED"/>
    <property type="match status" value="1"/>
</dbReference>
<dbReference type="SMART" id="SM00078">
    <property type="entry name" value="IlGF"/>
    <property type="match status" value="1"/>
</dbReference>
<dbReference type="PROSITE" id="PS00262">
    <property type="entry name" value="INSULIN"/>
    <property type="match status" value="1"/>
</dbReference>
<dbReference type="Pfam" id="PF00049">
    <property type="entry name" value="Insulin"/>
    <property type="match status" value="1"/>
</dbReference>
<keyword evidence="6" id="KW-0964">Secreted</keyword>
<keyword evidence="5" id="KW-1015">Disulfide bond</keyword>
<sequence>MHLENVKVQCLICSLAFLVLQVDAIRLCGTELPEMLERICSYGYNTEMKRANVPPPVQYNGISNEYAGSYSNLDSNSQPMLQMLLGESAHRHLVNSRHRRFGVYDDCCARSCTYTELASYCRPSPLI</sequence>
<feature type="chain" id="PRO_5002811524" evidence="7">
    <location>
        <begin position="25"/>
        <end position="127"/>
    </location>
</feature>
<evidence type="ECO:0000256" key="5">
    <source>
        <dbReference type="ARBA" id="ARBA00023157"/>
    </source>
</evidence>
<evidence type="ECO:0000256" key="7">
    <source>
        <dbReference type="SAM" id="SignalP"/>
    </source>
</evidence>
<organism evidence="10">
    <name type="scientific">Drosophila grimshawi</name>
    <name type="common">Hawaiian fruit fly</name>
    <name type="synonym">Idiomyia grimshawi</name>
    <dbReference type="NCBI Taxonomy" id="7222"/>
    <lineage>
        <taxon>Eukaryota</taxon>
        <taxon>Metazoa</taxon>
        <taxon>Ecdysozoa</taxon>
        <taxon>Arthropoda</taxon>
        <taxon>Hexapoda</taxon>
        <taxon>Insecta</taxon>
        <taxon>Pterygota</taxon>
        <taxon>Neoptera</taxon>
        <taxon>Endopterygota</taxon>
        <taxon>Diptera</taxon>
        <taxon>Brachycera</taxon>
        <taxon>Muscomorpha</taxon>
        <taxon>Ephydroidea</taxon>
        <taxon>Drosophilidae</taxon>
        <taxon>Drosophila</taxon>
        <taxon>Hawaiian Drosophila</taxon>
    </lineage>
</organism>
<comment type="similarity">
    <text evidence="1 6">Belongs to the insulin family.</text>
</comment>
<dbReference type="HOGENOM" id="CLU_125164_0_1_1"/>
<dbReference type="SUPFAM" id="SSF56994">
    <property type="entry name" value="Insulin-like"/>
    <property type="match status" value="1"/>
</dbReference>
<evidence type="ECO:0000256" key="3">
    <source>
        <dbReference type="ARBA" id="ARBA00022685"/>
    </source>
</evidence>
<keyword evidence="10" id="KW-1185">Reference proteome</keyword>
<dbReference type="STRING" id="7222.B4J2N6"/>
<dbReference type="GO" id="GO:0009743">
    <property type="term" value="P:response to carbohydrate"/>
    <property type="evidence" value="ECO:0007669"/>
    <property type="project" value="EnsemblMetazoa"/>
</dbReference>
<dbReference type="GO" id="GO:0060180">
    <property type="term" value="P:female mating behavior"/>
    <property type="evidence" value="ECO:0007669"/>
    <property type="project" value="EnsemblMetazoa"/>
</dbReference>
<reference evidence="9 10" key="1">
    <citation type="journal article" date="2007" name="Nature">
        <title>Evolution of genes and genomes on the Drosophila phylogeny.</title>
        <authorList>
            <consortium name="Drosophila 12 Genomes Consortium"/>
            <person name="Clark A.G."/>
            <person name="Eisen M.B."/>
            <person name="Smith D.R."/>
            <person name="Bergman C.M."/>
            <person name="Oliver B."/>
            <person name="Markow T.A."/>
            <person name="Kaufman T.C."/>
            <person name="Kellis M."/>
            <person name="Gelbart W."/>
            <person name="Iyer V.N."/>
            <person name="Pollard D.A."/>
            <person name="Sackton T.B."/>
            <person name="Larracuente A.M."/>
            <person name="Singh N.D."/>
            <person name="Abad J.P."/>
            <person name="Abt D.N."/>
            <person name="Adryan B."/>
            <person name="Aguade M."/>
            <person name="Akashi H."/>
            <person name="Anderson W.W."/>
            <person name="Aquadro C.F."/>
            <person name="Ardell D.H."/>
            <person name="Arguello R."/>
            <person name="Artieri C.G."/>
            <person name="Barbash D.A."/>
            <person name="Barker D."/>
            <person name="Barsanti P."/>
            <person name="Batterham P."/>
            <person name="Batzoglou S."/>
            <person name="Begun D."/>
            <person name="Bhutkar A."/>
            <person name="Blanco E."/>
            <person name="Bosak S.A."/>
            <person name="Bradley R.K."/>
            <person name="Brand A.D."/>
            <person name="Brent M.R."/>
            <person name="Brooks A.N."/>
            <person name="Brown R.H."/>
            <person name="Butlin R.K."/>
            <person name="Caggese C."/>
            <person name="Calvi B.R."/>
            <person name="Bernardo de Carvalho A."/>
            <person name="Caspi A."/>
            <person name="Castrezana S."/>
            <person name="Celniker S.E."/>
            <person name="Chang J.L."/>
            <person name="Chapple C."/>
            <person name="Chatterji S."/>
            <person name="Chinwalla A."/>
            <person name="Civetta A."/>
            <person name="Clifton S.W."/>
            <person name="Comeron J.M."/>
            <person name="Costello J.C."/>
            <person name="Coyne J.A."/>
            <person name="Daub J."/>
            <person name="David R.G."/>
            <person name="Delcher A.L."/>
            <person name="Delehaunty K."/>
            <person name="Do C.B."/>
            <person name="Ebling H."/>
            <person name="Edwards K."/>
            <person name="Eickbush T."/>
            <person name="Evans J.D."/>
            <person name="Filipski A."/>
            <person name="Findeiss S."/>
            <person name="Freyhult E."/>
            <person name="Fulton L."/>
            <person name="Fulton R."/>
            <person name="Garcia A.C."/>
            <person name="Gardiner A."/>
            <person name="Garfield D.A."/>
            <person name="Garvin B.E."/>
            <person name="Gibson G."/>
            <person name="Gilbert D."/>
            <person name="Gnerre S."/>
            <person name="Godfrey J."/>
            <person name="Good R."/>
            <person name="Gotea V."/>
            <person name="Gravely B."/>
            <person name="Greenberg A.J."/>
            <person name="Griffiths-Jones S."/>
            <person name="Gross S."/>
            <person name="Guigo R."/>
            <person name="Gustafson E.A."/>
            <person name="Haerty W."/>
            <person name="Hahn M.W."/>
            <person name="Halligan D.L."/>
            <person name="Halpern A.L."/>
            <person name="Halter G.M."/>
            <person name="Han M.V."/>
            <person name="Heger A."/>
            <person name="Hillier L."/>
            <person name="Hinrichs A.S."/>
            <person name="Holmes I."/>
            <person name="Hoskins R.A."/>
            <person name="Hubisz M.J."/>
            <person name="Hultmark D."/>
            <person name="Huntley M.A."/>
            <person name="Jaffe D.B."/>
            <person name="Jagadeeshan S."/>
            <person name="Jeck W.R."/>
            <person name="Johnson J."/>
            <person name="Jones C.D."/>
            <person name="Jordan W.C."/>
            <person name="Karpen G.H."/>
            <person name="Kataoka E."/>
            <person name="Keightley P.D."/>
            <person name="Kheradpour P."/>
            <person name="Kirkness E.F."/>
            <person name="Koerich L.B."/>
            <person name="Kristiansen K."/>
            <person name="Kudrna D."/>
            <person name="Kulathinal R.J."/>
            <person name="Kumar S."/>
            <person name="Kwok R."/>
            <person name="Lander E."/>
            <person name="Langley C.H."/>
            <person name="Lapoint R."/>
            <person name="Lazzaro B.P."/>
            <person name="Lee S.J."/>
            <person name="Levesque L."/>
            <person name="Li R."/>
            <person name="Lin C.F."/>
            <person name="Lin M.F."/>
            <person name="Lindblad-Toh K."/>
            <person name="Llopart A."/>
            <person name="Long M."/>
            <person name="Low L."/>
            <person name="Lozovsky E."/>
            <person name="Lu J."/>
            <person name="Luo M."/>
            <person name="Machado C.A."/>
            <person name="Makalowski W."/>
            <person name="Marzo M."/>
            <person name="Matsuda M."/>
            <person name="Matzkin L."/>
            <person name="McAllister B."/>
            <person name="McBride C.S."/>
            <person name="McKernan B."/>
            <person name="McKernan K."/>
            <person name="Mendez-Lago M."/>
            <person name="Minx P."/>
            <person name="Mollenhauer M.U."/>
            <person name="Montooth K."/>
            <person name="Mount S.M."/>
            <person name="Mu X."/>
            <person name="Myers E."/>
            <person name="Negre B."/>
            <person name="Newfeld S."/>
            <person name="Nielsen R."/>
            <person name="Noor M.A."/>
            <person name="O'Grady P."/>
            <person name="Pachter L."/>
            <person name="Papaceit M."/>
            <person name="Parisi M.J."/>
            <person name="Parisi M."/>
            <person name="Parts L."/>
            <person name="Pedersen J.S."/>
            <person name="Pesole G."/>
            <person name="Phillippy A.M."/>
            <person name="Ponting C.P."/>
            <person name="Pop M."/>
            <person name="Porcelli D."/>
            <person name="Powell J.R."/>
            <person name="Prohaska S."/>
            <person name="Pruitt K."/>
            <person name="Puig M."/>
            <person name="Quesneville H."/>
            <person name="Ram K.R."/>
            <person name="Rand D."/>
            <person name="Rasmussen M.D."/>
            <person name="Reed L.K."/>
            <person name="Reenan R."/>
            <person name="Reily A."/>
            <person name="Remington K.A."/>
            <person name="Rieger T.T."/>
            <person name="Ritchie M.G."/>
            <person name="Robin C."/>
            <person name="Rogers Y.H."/>
            <person name="Rohde C."/>
            <person name="Rozas J."/>
            <person name="Rubenfield M.J."/>
            <person name="Ruiz A."/>
            <person name="Russo S."/>
            <person name="Salzberg S.L."/>
            <person name="Sanchez-Gracia A."/>
            <person name="Saranga D.J."/>
            <person name="Sato H."/>
            <person name="Schaeffer S.W."/>
            <person name="Schatz M.C."/>
            <person name="Schlenke T."/>
            <person name="Schwartz R."/>
            <person name="Segarra C."/>
            <person name="Singh R.S."/>
            <person name="Sirot L."/>
            <person name="Sirota M."/>
            <person name="Sisneros N.B."/>
            <person name="Smith C.D."/>
            <person name="Smith T.F."/>
            <person name="Spieth J."/>
            <person name="Stage D.E."/>
            <person name="Stark A."/>
            <person name="Stephan W."/>
            <person name="Strausberg R.L."/>
            <person name="Strempel S."/>
            <person name="Sturgill D."/>
            <person name="Sutton G."/>
            <person name="Sutton G.G."/>
            <person name="Tao W."/>
            <person name="Teichmann S."/>
            <person name="Tobari Y.N."/>
            <person name="Tomimura Y."/>
            <person name="Tsolas J.M."/>
            <person name="Valente V.L."/>
            <person name="Venter E."/>
            <person name="Venter J.C."/>
            <person name="Vicario S."/>
            <person name="Vieira F.G."/>
            <person name="Vilella A.J."/>
            <person name="Villasante A."/>
            <person name="Walenz B."/>
            <person name="Wang J."/>
            <person name="Wasserman M."/>
            <person name="Watts T."/>
            <person name="Wilson D."/>
            <person name="Wilson R.K."/>
            <person name="Wing R.A."/>
            <person name="Wolfner M.F."/>
            <person name="Wong A."/>
            <person name="Wong G.K."/>
            <person name="Wu C.I."/>
            <person name="Wu G."/>
            <person name="Yamamoto D."/>
            <person name="Yang H.P."/>
            <person name="Yang S.P."/>
            <person name="Yorke J.A."/>
            <person name="Yoshida K."/>
            <person name="Zdobnov E."/>
            <person name="Zhang P."/>
            <person name="Zhang Y."/>
            <person name="Zimin A.V."/>
            <person name="Baldwin J."/>
            <person name="Abdouelleil A."/>
            <person name="Abdulkadir J."/>
            <person name="Abebe A."/>
            <person name="Abera B."/>
            <person name="Abreu J."/>
            <person name="Acer S.C."/>
            <person name="Aftuck L."/>
            <person name="Alexander A."/>
            <person name="An P."/>
            <person name="Anderson E."/>
            <person name="Anderson S."/>
            <person name="Arachi H."/>
            <person name="Azer M."/>
            <person name="Bachantsang P."/>
            <person name="Barry A."/>
            <person name="Bayul T."/>
            <person name="Berlin A."/>
            <person name="Bessette D."/>
            <person name="Bloom T."/>
            <person name="Blye J."/>
            <person name="Boguslavskiy L."/>
            <person name="Bonnet C."/>
            <person name="Boukhgalter B."/>
            <person name="Bourzgui I."/>
            <person name="Brown A."/>
            <person name="Cahill P."/>
            <person name="Channer S."/>
            <person name="Cheshatsang Y."/>
            <person name="Chuda L."/>
            <person name="Citroen M."/>
            <person name="Collymore A."/>
            <person name="Cooke P."/>
            <person name="Costello M."/>
            <person name="D'Aco K."/>
            <person name="Daza R."/>
            <person name="De Haan G."/>
            <person name="DeGray S."/>
            <person name="DeMaso C."/>
            <person name="Dhargay N."/>
            <person name="Dooley K."/>
            <person name="Dooley E."/>
            <person name="Doricent M."/>
            <person name="Dorje P."/>
            <person name="Dorjee K."/>
            <person name="Dupes A."/>
            <person name="Elong R."/>
            <person name="Falk J."/>
            <person name="Farina A."/>
            <person name="Faro S."/>
            <person name="Ferguson D."/>
            <person name="Fisher S."/>
            <person name="Foley C.D."/>
            <person name="Franke A."/>
            <person name="Friedrich D."/>
            <person name="Gadbois L."/>
            <person name="Gearin G."/>
            <person name="Gearin C.R."/>
            <person name="Giannoukos G."/>
            <person name="Goode T."/>
            <person name="Graham J."/>
            <person name="Grandbois E."/>
            <person name="Grewal S."/>
            <person name="Gyaltsen K."/>
            <person name="Hafez N."/>
            <person name="Hagos B."/>
            <person name="Hall J."/>
            <person name="Henson C."/>
            <person name="Hollinger A."/>
            <person name="Honan T."/>
            <person name="Huard M.D."/>
            <person name="Hughes L."/>
            <person name="Hurhula B."/>
            <person name="Husby M.E."/>
            <person name="Kamat A."/>
            <person name="Kanga B."/>
            <person name="Kashin S."/>
            <person name="Khazanovich D."/>
            <person name="Kisner P."/>
            <person name="Lance K."/>
            <person name="Lara M."/>
            <person name="Lee W."/>
            <person name="Lennon N."/>
            <person name="Letendre F."/>
            <person name="LeVine R."/>
            <person name="Lipovsky A."/>
            <person name="Liu X."/>
            <person name="Liu J."/>
            <person name="Liu S."/>
            <person name="Lokyitsang T."/>
            <person name="Lokyitsang Y."/>
            <person name="Lubonja R."/>
            <person name="Lui A."/>
            <person name="MacDonald P."/>
            <person name="Magnisalis V."/>
            <person name="Maru K."/>
            <person name="Matthews C."/>
            <person name="McCusker W."/>
            <person name="McDonough S."/>
            <person name="Mehta T."/>
            <person name="Meldrim J."/>
            <person name="Meneus L."/>
            <person name="Mihai O."/>
            <person name="Mihalev A."/>
            <person name="Mihova T."/>
            <person name="Mittelman R."/>
            <person name="Mlenga V."/>
            <person name="Montmayeur A."/>
            <person name="Mulrain L."/>
            <person name="Navidi A."/>
            <person name="Naylor J."/>
            <person name="Negash T."/>
            <person name="Nguyen T."/>
            <person name="Nguyen N."/>
            <person name="Nicol R."/>
            <person name="Norbu C."/>
            <person name="Norbu N."/>
            <person name="Novod N."/>
            <person name="O'Neill B."/>
            <person name="Osman S."/>
            <person name="Markiewicz E."/>
            <person name="Oyono O.L."/>
            <person name="Patti C."/>
            <person name="Phunkhang P."/>
            <person name="Pierre F."/>
            <person name="Priest M."/>
            <person name="Raghuraman S."/>
            <person name="Rege F."/>
            <person name="Reyes R."/>
            <person name="Rise C."/>
            <person name="Rogov P."/>
            <person name="Ross K."/>
            <person name="Ryan E."/>
            <person name="Settipalli S."/>
            <person name="Shea T."/>
            <person name="Sherpa N."/>
            <person name="Shi L."/>
            <person name="Shih D."/>
            <person name="Sparrow T."/>
            <person name="Spaulding J."/>
            <person name="Stalker J."/>
            <person name="Stange-Thomann N."/>
            <person name="Stavropoulos S."/>
            <person name="Stone C."/>
            <person name="Strader C."/>
            <person name="Tesfaye S."/>
            <person name="Thomson T."/>
            <person name="Thoulutsang Y."/>
            <person name="Thoulutsang D."/>
            <person name="Topham K."/>
            <person name="Topping I."/>
            <person name="Tsamla T."/>
            <person name="Vassiliev H."/>
            <person name="Vo A."/>
            <person name="Wangchuk T."/>
            <person name="Wangdi T."/>
            <person name="Weiand M."/>
            <person name="Wilkinson J."/>
            <person name="Wilson A."/>
            <person name="Yadav S."/>
            <person name="Young G."/>
            <person name="Yu Q."/>
            <person name="Zembek L."/>
            <person name="Zhong D."/>
            <person name="Zimmer A."/>
            <person name="Zwirko Z."/>
            <person name="Jaffe D.B."/>
            <person name="Alvarez P."/>
            <person name="Brockman W."/>
            <person name="Butler J."/>
            <person name="Chin C."/>
            <person name="Gnerre S."/>
            <person name="Grabherr M."/>
            <person name="Kleber M."/>
            <person name="Mauceli E."/>
            <person name="MacCallum I."/>
        </authorList>
    </citation>
    <scope>NUCLEOTIDE SEQUENCE [LARGE SCALE GENOMIC DNA]</scope>
    <source>
        <strain evidence="10">Tucson 15287-2541.00</strain>
    </source>
</reference>
<dbReference type="OMA" id="VYGFNAM"/>
<dbReference type="GO" id="GO:0008286">
    <property type="term" value="P:insulin receptor signaling pathway"/>
    <property type="evidence" value="ECO:0007669"/>
    <property type="project" value="EnsemblMetazoa"/>
</dbReference>
<dbReference type="InterPro" id="IPR036438">
    <property type="entry name" value="Insulin-like_sf"/>
</dbReference>
<evidence type="ECO:0000256" key="6">
    <source>
        <dbReference type="RuleBase" id="RU000406"/>
    </source>
</evidence>
<evidence type="ECO:0000313" key="10">
    <source>
        <dbReference type="Proteomes" id="UP000001070"/>
    </source>
</evidence>
<evidence type="ECO:0000313" key="9">
    <source>
        <dbReference type="EMBL" id="EDV96027.1"/>
    </source>
</evidence>
<dbReference type="GO" id="GO:0045475">
    <property type="term" value="P:locomotor rhythm"/>
    <property type="evidence" value="ECO:0007669"/>
    <property type="project" value="EnsemblMetazoa"/>
</dbReference>
<evidence type="ECO:0000259" key="8">
    <source>
        <dbReference type="SMART" id="SM00078"/>
    </source>
</evidence>
<dbReference type="GO" id="GO:0061964">
    <property type="term" value="P:negative regulation of entry into reproductive diapause"/>
    <property type="evidence" value="ECO:0007669"/>
    <property type="project" value="EnsemblMetazoa"/>
</dbReference>
<dbReference type="eggNOG" id="ENOG502S3FQ">
    <property type="taxonomic scope" value="Eukaryota"/>
</dbReference>
<comment type="subcellular location">
    <subcellularLocation>
        <location evidence="6">Secreted</location>
    </subcellularLocation>
</comment>
<keyword evidence="4 7" id="KW-0732">Signal</keyword>
<dbReference type="InterPro" id="IPR016179">
    <property type="entry name" value="Insulin-like"/>
</dbReference>
<dbReference type="GO" id="GO:0030431">
    <property type="term" value="P:sleep"/>
    <property type="evidence" value="ECO:0007669"/>
    <property type="project" value="EnsemblMetazoa"/>
</dbReference>
<accession>B4J2N6</accession>